<feature type="transmembrane region" description="Helical" evidence="7">
    <location>
        <begin position="270"/>
        <end position="293"/>
    </location>
</feature>
<dbReference type="Pfam" id="PF12704">
    <property type="entry name" value="MacB_PCD"/>
    <property type="match status" value="1"/>
</dbReference>
<dbReference type="InterPro" id="IPR025857">
    <property type="entry name" value="MacB_PCD"/>
</dbReference>
<evidence type="ECO:0000256" key="1">
    <source>
        <dbReference type="ARBA" id="ARBA00004651"/>
    </source>
</evidence>
<evidence type="ECO:0000256" key="5">
    <source>
        <dbReference type="ARBA" id="ARBA00023136"/>
    </source>
</evidence>
<evidence type="ECO:0000313" key="11">
    <source>
        <dbReference type="Proteomes" id="UP000013015"/>
    </source>
</evidence>
<dbReference type="EMBL" id="AQHZ01000020">
    <property type="protein sequence ID" value="ENO18070.1"/>
    <property type="molecule type" value="Genomic_DNA"/>
</dbReference>
<feature type="domain" description="MacB-like periplasmic core" evidence="9">
    <location>
        <begin position="39"/>
        <end position="242"/>
    </location>
</feature>
<feature type="transmembrane region" description="Helical" evidence="7">
    <location>
        <begin position="322"/>
        <end position="343"/>
    </location>
</feature>
<evidence type="ECO:0000256" key="7">
    <source>
        <dbReference type="SAM" id="Phobius"/>
    </source>
</evidence>
<dbReference type="InterPro" id="IPR050250">
    <property type="entry name" value="Macrolide_Exporter_MacB"/>
</dbReference>
<evidence type="ECO:0000313" key="10">
    <source>
        <dbReference type="EMBL" id="ENO18070.1"/>
    </source>
</evidence>
<protein>
    <submittedName>
        <fullName evidence="10">ABC superfamily ATP binding cassette transporter, membrane protein</fullName>
    </submittedName>
</protein>
<proteinExistence type="inferred from homology"/>
<dbReference type="AlphaFoldDB" id="N6W6C1"/>
<comment type="caution">
    <text evidence="10">The sequence shown here is derived from an EMBL/GenBank/DDBJ whole genome shotgun (WGS) entry which is preliminary data.</text>
</comment>
<name>N6W6C1_9ACTO</name>
<evidence type="ECO:0000256" key="2">
    <source>
        <dbReference type="ARBA" id="ARBA00022475"/>
    </source>
</evidence>
<dbReference type="PATRIC" id="fig|888050.3.peg.1136"/>
<sequence length="402" mass="42284">MLSLMKLPGRNLRAYGARSAFLFAFAVLMAVATFGGSVLIHGIHRGLDTVEARLGADIVVTPSDAANEFNPQSFLIEAEPGYFYMDKSTVQKVGAIDGVKAVSGQIFLASARSSCCSGRYQVVAFDPSTDFVVQPWIADSVGGADIGLMDVVVGANVAVPPEGSFRIYGENLRVVGQFDPTGSTLDNAVYANFDTAKVLLQASVDKELNKYPDLDPDAVVSSVMVAVEPGADIEAVAEQIRAQVEGVNVATAKNMVKGIATALDRVSSTISIFIGLVWLLGAGMTVLVFTMMLHERAQEFALLKALGASRSQLGRLVVHEALLIDLVGGLAGIVLAGGVLAAFRTLVTQLIGIGFILPSPPQMGLLAVESLAAVLLAAVLASWVSMMRVNRMDAALVLKEGE</sequence>
<keyword evidence="11" id="KW-1185">Reference proteome</keyword>
<dbReference type="GO" id="GO:0005886">
    <property type="term" value="C:plasma membrane"/>
    <property type="evidence" value="ECO:0007669"/>
    <property type="project" value="UniProtKB-SubCell"/>
</dbReference>
<keyword evidence="4 7" id="KW-1133">Transmembrane helix</keyword>
<dbReference type="GO" id="GO:0022857">
    <property type="term" value="F:transmembrane transporter activity"/>
    <property type="evidence" value="ECO:0007669"/>
    <property type="project" value="TreeGrafter"/>
</dbReference>
<feature type="transmembrane region" description="Helical" evidence="7">
    <location>
        <begin position="21"/>
        <end position="43"/>
    </location>
</feature>
<accession>N6W6C1</accession>
<evidence type="ECO:0000259" key="9">
    <source>
        <dbReference type="Pfam" id="PF12704"/>
    </source>
</evidence>
<feature type="transmembrane region" description="Helical" evidence="7">
    <location>
        <begin position="363"/>
        <end position="384"/>
    </location>
</feature>
<dbReference type="eggNOG" id="COG0577">
    <property type="taxonomic scope" value="Bacteria"/>
</dbReference>
<dbReference type="Pfam" id="PF02687">
    <property type="entry name" value="FtsX"/>
    <property type="match status" value="1"/>
</dbReference>
<keyword evidence="3 7" id="KW-0812">Transmembrane</keyword>
<dbReference type="InterPro" id="IPR003838">
    <property type="entry name" value="ABC3_permease_C"/>
</dbReference>
<dbReference type="PANTHER" id="PTHR30572">
    <property type="entry name" value="MEMBRANE COMPONENT OF TRANSPORTER-RELATED"/>
    <property type="match status" value="1"/>
</dbReference>
<keyword evidence="2" id="KW-1003">Cell membrane</keyword>
<dbReference type="PANTHER" id="PTHR30572:SF4">
    <property type="entry name" value="ABC TRANSPORTER PERMEASE YTRF"/>
    <property type="match status" value="1"/>
</dbReference>
<dbReference type="STRING" id="888050.HMPREF9004_1195"/>
<organism evidence="10 11">
    <name type="scientific">Schaalia cardiffensis F0333</name>
    <dbReference type="NCBI Taxonomy" id="888050"/>
    <lineage>
        <taxon>Bacteria</taxon>
        <taxon>Bacillati</taxon>
        <taxon>Actinomycetota</taxon>
        <taxon>Actinomycetes</taxon>
        <taxon>Actinomycetales</taxon>
        <taxon>Actinomycetaceae</taxon>
        <taxon>Schaalia</taxon>
    </lineage>
</organism>
<keyword evidence="5 7" id="KW-0472">Membrane</keyword>
<evidence type="ECO:0000259" key="8">
    <source>
        <dbReference type="Pfam" id="PF02687"/>
    </source>
</evidence>
<comment type="subcellular location">
    <subcellularLocation>
        <location evidence="1">Cell membrane</location>
        <topology evidence="1">Multi-pass membrane protein</topology>
    </subcellularLocation>
</comment>
<evidence type="ECO:0000256" key="4">
    <source>
        <dbReference type="ARBA" id="ARBA00022989"/>
    </source>
</evidence>
<feature type="domain" description="ABC3 transporter permease C-terminal" evidence="8">
    <location>
        <begin position="272"/>
        <end position="393"/>
    </location>
</feature>
<gene>
    <name evidence="10" type="ORF">HMPREF9004_1195</name>
</gene>
<evidence type="ECO:0000256" key="6">
    <source>
        <dbReference type="ARBA" id="ARBA00038076"/>
    </source>
</evidence>
<reference evidence="10 11" key="1">
    <citation type="submission" date="2013-03" db="EMBL/GenBank/DDBJ databases">
        <title>Reference genome for the Human Microbiome Project.</title>
        <authorList>
            <person name="Aqrawi P."/>
            <person name="Ayvaz T."/>
            <person name="Bess C."/>
            <person name="Blankenburg K."/>
            <person name="Coyle M."/>
            <person name="Deng J."/>
            <person name="Forbes L."/>
            <person name="Fowler G."/>
            <person name="Francisco L."/>
            <person name="Fu Q."/>
            <person name="Gibbs R."/>
            <person name="Gross S."/>
            <person name="Gubbala S."/>
            <person name="Hale W."/>
            <person name="Hemphill L."/>
            <person name="Highlander S."/>
            <person name="Hirani K."/>
            <person name="Jackson L."/>
            <person name="Jakkamsetti A."/>
            <person name="Javaid M."/>
            <person name="Jayaseelan J.C."/>
            <person name="Jiang H."/>
            <person name="Joshi V."/>
            <person name="Korchina V."/>
            <person name="Kovar C."/>
            <person name="Lara F."/>
            <person name="Lee S."/>
            <person name="Liu Y."/>
            <person name="Mata R."/>
            <person name="Mathew T."/>
            <person name="Munidasa M."/>
            <person name="Muzny D."/>
            <person name="Nazareth L."/>
            <person name="Ngo R."/>
            <person name="Nguyen L."/>
            <person name="Nguyen N."/>
            <person name="Okwuonu G."/>
            <person name="Ongeri F."/>
            <person name="Palculict T."/>
            <person name="Patil S."/>
            <person name="Petrosino J."/>
            <person name="Pham C."/>
            <person name="Pham P."/>
            <person name="Pu L.-L."/>
            <person name="Qin X."/>
            <person name="Qu J."/>
            <person name="Reid J."/>
            <person name="Ross M."/>
            <person name="Ruth R."/>
            <person name="Saada N."/>
            <person name="San Lucas F."/>
            <person name="Santibanez J."/>
            <person name="Shang Y."/>
            <person name="Simmons D."/>
            <person name="Song X.-Z."/>
            <person name="Tang L.-Y."/>
            <person name="Thornton R."/>
            <person name="Warren J."/>
            <person name="Weissenberger G."/>
            <person name="Wilczek-Boney K."/>
            <person name="Worley K."/>
            <person name="Youmans B."/>
            <person name="Zhang J."/>
            <person name="Zhang L."/>
            <person name="Zhao Z."/>
            <person name="Zhou C."/>
            <person name="Zhu D."/>
            <person name="Zhu Y."/>
        </authorList>
    </citation>
    <scope>NUCLEOTIDE SEQUENCE [LARGE SCALE GENOMIC DNA]</scope>
    <source>
        <strain evidence="10 11">F0333</strain>
    </source>
</reference>
<dbReference type="HOGENOM" id="CLU_055576_0_0_11"/>
<dbReference type="OrthoDB" id="6313at2"/>
<dbReference type="Proteomes" id="UP000013015">
    <property type="component" value="Unassembled WGS sequence"/>
</dbReference>
<evidence type="ECO:0000256" key="3">
    <source>
        <dbReference type="ARBA" id="ARBA00022692"/>
    </source>
</evidence>
<comment type="similarity">
    <text evidence="6">Belongs to the ABC-4 integral membrane protein family.</text>
</comment>